<dbReference type="GO" id="GO:0000270">
    <property type="term" value="P:peptidoglycan metabolic process"/>
    <property type="evidence" value="ECO:0007669"/>
    <property type="project" value="UniProtKB-UniRule"/>
</dbReference>
<dbReference type="SUPFAM" id="SSF50685">
    <property type="entry name" value="Barwin-like endoglucanases"/>
    <property type="match status" value="1"/>
</dbReference>
<feature type="domain" description="SPOR" evidence="7">
    <location>
        <begin position="216"/>
        <end position="297"/>
    </location>
</feature>
<dbReference type="SUPFAM" id="SSF110997">
    <property type="entry name" value="Sporulation related repeat"/>
    <property type="match status" value="1"/>
</dbReference>
<dbReference type="PANTHER" id="PTHR34183">
    <property type="entry name" value="ENDOLYTIC PEPTIDOGLYCAN TRANSGLYCOSYLASE RLPA"/>
    <property type="match status" value="1"/>
</dbReference>
<dbReference type="EC" id="4.2.2.-" evidence="4"/>
<dbReference type="InterPro" id="IPR007730">
    <property type="entry name" value="SPOR-like_dom"/>
</dbReference>
<keyword evidence="4" id="KW-1003">Cell membrane</keyword>
<evidence type="ECO:0000313" key="8">
    <source>
        <dbReference type="EMBL" id="OFE11060.1"/>
    </source>
</evidence>
<keyword evidence="4" id="KW-0472">Membrane</keyword>
<comment type="similarity">
    <text evidence="4 5">Belongs to the RlpA family.</text>
</comment>
<dbReference type="GO" id="GO:0071555">
    <property type="term" value="P:cell wall organization"/>
    <property type="evidence" value="ECO:0007669"/>
    <property type="project" value="UniProtKB-KW"/>
</dbReference>
<dbReference type="FunFam" id="2.40.40.10:FF:000003">
    <property type="entry name" value="Endolytic peptidoglycan transglycosylase RlpA"/>
    <property type="match status" value="1"/>
</dbReference>
<dbReference type="AlphaFoldDB" id="A0A1E8CF30"/>
<keyword evidence="4" id="KW-0449">Lipoprotein</keyword>
<dbReference type="NCBIfam" id="TIGR00413">
    <property type="entry name" value="rlpA"/>
    <property type="match status" value="1"/>
</dbReference>
<evidence type="ECO:0000313" key="9">
    <source>
        <dbReference type="Proteomes" id="UP000175669"/>
    </source>
</evidence>
<dbReference type="GO" id="GO:0042834">
    <property type="term" value="F:peptidoglycan binding"/>
    <property type="evidence" value="ECO:0007669"/>
    <property type="project" value="InterPro"/>
</dbReference>
<dbReference type="Gene3D" id="2.40.40.10">
    <property type="entry name" value="RlpA-like domain"/>
    <property type="match status" value="1"/>
</dbReference>
<evidence type="ECO:0000256" key="3">
    <source>
        <dbReference type="ARBA" id="ARBA00023316"/>
    </source>
</evidence>
<dbReference type="GO" id="GO:0008932">
    <property type="term" value="F:lytic endotransglycosylase activity"/>
    <property type="evidence" value="ECO:0007669"/>
    <property type="project" value="UniProtKB-UniRule"/>
</dbReference>
<comment type="function">
    <text evidence="4">Lytic transglycosylase with a strong preference for naked glycan strands that lack stem peptides.</text>
</comment>
<feature type="signal peptide" evidence="6">
    <location>
        <begin position="1"/>
        <end position="22"/>
    </location>
</feature>
<dbReference type="InterPro" id="IPR009009">
    <property type="entry name" value="RlpA-like_DPBB"/>
</dbReference>
<dbReference type="PROSITE" id="PS51724">
    <property type="entry name" value="SPOR"/>
    <property type="match status" value="1"/>
</dbReference>
<dbReference type="CDD" id="cd22268">
    <property type="entry name" value="DPBB_RlpA-like"/>
    <property type="match status" value="1"/>
</dbReference>
<dbReference type="GO" id="GO:0009279">
    <property type="term" value="C:cell outer membrane"/>
    <property type="evidence" value="ECO:0007669"/>
    <property type="project" value="TreeGrafter"/>
</dbReference>
<keyword evidence="2 4" id="KW-0456">Lyase</keyword>
<dbReference type="GO" id="GO:0005886">
    <property type="term" value="C:plasma membrane"/>
    <property type="evidence" value="ECO:0007669"/>
    <property type="project" value="UniProtKB-SubCell"/>
</dbReference>
<comment type="caution">
    <text evidence="8">The sequence shown here is derived from an EMBL/GenBank/DDBJ whole genome shotgun (WGS) entry which is preliminary data.</text>
</comment>
<dbReference type="InterPro" id="IPR034718">
    <property type="entry name" value="RlpA"/>
</dbReference>
<evidence type="ECO:0000256" key="2">
    <source>
        <dbReference type="ARBA" id="ARBA00023239"/>
    </source>
</evidence>
<accession>A0A1E8CF30</accession>
<feature type="chain" id="PRO_5009987479" description="Endolytic peptidoglycan transglycosylase RlpA" evidence="6">
    <location>
        <begin position="23"/>
        <end position="297"/>
    </location>
</feature>
<dbReference type="EMBL" id="MASR01000003">
    <property type="protein sequence ID" value="OFE11060.1"/>
    <property type="molecule type" value="Genomic_DNA"/>
</dbReference>
<protein>
    <recommendedName>
        <fullName evidence="4">Endolytic peptidoglycan transglycosylase RlpA</fullName>
        <ecNumber evidence="4">4.2.2.-</ecNumber>
    </recommendedName>
</protein>
<keyword evidence="9" id="KW-1185">Reference proteome</keyword>
<evidence type="ECO:0000256" key="1">
    <source>
        <dbReference type="ARBA" id="ARBA00022729"/>
    </source>
</evidence>
<dbReference type="InterPro" id="IPR036680">
    <property type="entry name" value="SPOR-like_sf"/>
</dbReference>
<keyword evidence="1 6" id="KW-0732">Signal</keyword>
<evidence type="ECO:0000259" key="7">
    <source>
        <dbReference type="PROSITE" id="PS51724"/>
    </source>
</evidence>
<gene>
    <name evidence="4" type="primary">rlpA</name>
    <name evidence="8" type="ORF">PHACT_14425</name>
</gene>
<dbReference type="Pfam" id="PF05036">
    <property type="entry name" value="SPOR"/>
    <property type="match status" value="1"/>
</dbReference>
<dbReference type="Gene3D" id="3.30.70.1070">
    <property type="entry name" value="Sporulation related repeat"/>
    <property type="match status" value="1"/>
</dbReference>
<dbReference type="PANTHER" id="PTHR34183:SF1">
    <property type="entry name" value="ENDOLYTIC PEPTIDOGLYCAN TRANSGLYCOSYLASE RLPA"/>
    <property type="match status" value="1"/>
</dbReference>
<dbReference type="PROSITE" id="PS51257">
    <property type="entry name" value="PROKAR_LIPOPROTEIN"/>
    <property type="match status" value="1"/>
</dbReference>
<sequence>MGKVKTLNYKIILLLIGSVLIAACSSVSSPPQTSGSAPVANAGRYSISQDRAPSTPLDPGLIRDVELLPLNRTMAGNRSPYTVNGKRYQVMATEEGFQQTGLASWYGEKFHGHLTSNGETFDMYQVSAAHTGLPIPSYARVTNLENQRSIIVRVNDRGPFHNDRIIDLSYAAAHKLGFSNQGTALVHVESIVPGQHQVLLAGASPRSDEAVSAPAVSAPVGRYLQAGAFSDLRAAQRLSGRLRELTTRPVFIRSVQAQNSQQLHRVRVGPIADATEIERITEMMVAADLGQPYMVDE</sequence>
<name>A0A1E8CF30_9GAMM</name>
<dbReference type="STRING" id="1524254.PHACT_14425"/>
<proteinExistence type="inferred from homology"/>
<keyword evidence="3 4" id="KW-0961">Cell wall biogenesis/degradation</keyword>
<dbReference type="InterPro" id="IPR036908">
    <property type="entry name" value="RlpA-like_sf"/>
</dbReference>
<keyword evidence="4" id="KW-0564">Palmitate</keyword>
<comment type="subcellular location">
    <subcellularLocation>
        <location evidence="4">Cell membrane</location>
        <topology evidence="4">Lipid-anchor</topology>
    </subcellularLocation>
</comment>
<dbReference type="HAMAP" id="MF_02071">
    <property type="entry name" value="RlpA"/>
    <property type="match status" value="1"/>
</dbReference>
<evidence type="ECO:0000256" key="5">
    <source>
        <dbReference type="RuleBase" id="RU003495"/>
    </source>
</evidence>
<organism evidence="8 9">
    <name type="scientific">Pseudohongiella acticola</name>
    <dbReference type="NCBI Taxonomy" id="1524254"/>
    <lineage>
        <taxon>Bacteria</taxon>
        <taxon>Pseudomonadati</taxon>
        <taxon>Pseudomonadota</taxon>
        <taxon>Gammaproteobacteria</taxon>
        <taxon>Pseudomonadales</taxon>
        <taxon>Pseudohongiellaceae</taxon>
        <taxon>Pseudohongiella</taxon>
    </lineage>
</organism>
<dbReference type="OrthoDB" id="9779128at2"/>
<evidence type="ECO:0000256" key="6">
    <source>
        <dbReference type="SAM" id="SignalP"/>
    </source>
</evidence>
<evidence type="ECO:0000256" key="4">
    <source>
        <dbReference type="HAMAP-Rule" id="MF_02071"/>
    </source>
</evidence>
<dbReference type="Proteomes" id="UP000175669">
    <property type="component" value="Unassembled WGS sequence"/>
</dbReference>
<reference evidence="9" key="1">
    <citation type="submission" date="2016-07" db="EMBL/GenBank/DDBJ databases">
        <authorList>
            <person name="Florea S."/>
            <person name="Webb J.S."/>
            <person name="Jaromczyk J."/>
            <person name="Schardl C.L."/>
        </authorList>
    </citation>
    <scope>NUCLEOTIDE SEQUENCE [LARGE SCALE GENOMIC DNA]</scope>
    <source>
        <strain evidence="9">KCTC 42131</strain>
    </source>
</reference>
<dbReference type="Pfam" id="PF03330">
    <property type="entry name" value="DPBB_1"/>
    <property type="match status" value="1"/>
</dbReference>
<dbReference type="InterPro" id="IPR012997">
    <property type="entry name" value="RplA"/>
</dbReference>